<dbReference type="Gene3D" id="3.40.640.10">
    <property type="entry name" value="Type I PLP-dependent aspartate aminotransferase-like (Major domain)"/>
    <property type="match status" value="1"/>
</dbReference>
<dbReference type="InterPro" id="IPR020026">
    <property type="entry name" value="PseC"/>
</dbReference>
<dbReference type="Proteomes" id="UP000000483">
    <property type="component" value="Chromosome"/>
</dbReference>
<dbReference type="SUPFAM" id="SSF53383">
    <property type="entry name" value="PLP-dependent transferases"/>
    <property type="match status" value="1"/>
</dbReference>
<feature type="active site" description="Proton acceptor" evidence="2">
    <location>
        <position position="187"/>
    </location>
</feature>
<dbReference type="InterPro" id="IPR015424">
    <property type="entry name" value="PyrdxlP-dep_Trfase"/>
</dbReference>
<dbReference type="STRING" id="880072.Desac_1878"/>
<dbReference type="CDD" id="cd00616">
    <property type="entry name" value="AHBA_syn"/>
    <property type="match status" value="1"/>
</dbReference>
<dbReference type="InterPro" id="IPR015422">
    <property type="entry name" value="PyrdxlP-dep_Trfase_small"/>
</dbReference>
<dbReference type="InterPro" id="IPR015421">
    <property type="entry name" value="PyrdxlP-dep_Trfase_major"/>
</dbReference>
<proteinExistence type="inferred from homology"/>
<sequence>MTTSSPNVIPYARQWLDEDDVAAVCEVLRSAWMTTGPKVAEFERALADWVGAKEAVALSSGTAAVHAALYALGIGPGDEVIAPGMTFVATTNAIVFQGGIPVFADVTPGSLLLDPGKIEALITPRTRALIAVDYTGHPCDYDALRDIAQRHDVALVADACHALGGQYKGRHVGTLADVNIFSFHPAKHLCTGEGGMVTTQNPEYAERMRRFRNHGIATDFRQRAEQGTWYYEMVDLGYNYRLTDLQCALGISQLRKLPQWLRRRREIARRYDEGFRDLPEISPLTVSPEVSHAYHLYVILLNLDRGQLDRGRVYKALRDEGIGVNVHYIPVHLHPFYRQRFGTGPGLCPVAEAAYERMLTVPLFPAMTEEEIDRVQAAITHVVQLHHRSEASAS</sequence>
<dbReference type="KEGG" id="dao:Desac_1878"/>
<dbReference type="GO" id="GO:0030170">
    <property type="term" value="F:pyridoxal phosphate binding"/>
    <property type="evidence" value="ECO:0007669"/>
    <property type="project" value="TreeGrafter"/>
</dbReference>
<reference evidence="6" key="2">
    <citation type="submission" date="2011-03" db="EMBL/GenBank/DDBJ databases">
        <title>The complete genome of Desulfobacca acetoxidans DSM 11109.</title>
        <authorList>
            <consortium name="US DOE Joint Genome Institute (JGI-PGF)"/>
            <person name="Lucas S."/>
            <person name="Copeland A."/>
            <person name="Lapidus A."/>
            <person name="Bruce D."/>
            <person name="Goodwin L."/>
            <person name="Pitluck S."/>
            <person name="Peters L."/>
            <person name="Kyrpides N."/>
            <person name="Mavromatis K."/>
            <person name="Ivanova N."/>
            <person name="Ovchinnikova G."/>
            <person name="Teshima H."/>
            <person name="Detter J.C."/>
            <person name="Han C."/>
            <person name="Land M."/>
            <person name="Hauser L."/>
            <person name="Markowitz V."/>
            <person name="Cheng J.-F."/>
            <person name="Hugenholtz P."/>
            <person name="Woyke T."/>
            <person name="Wu D."/>
            <person name="Spring S."/>
            <person name="Schueler E."/>
            <person name="Brambilla E."/>
            <person name="Klenk H.-P."/>
            <person name="Eisen J.A."/>
        </authorList>
    </citation>
    <scope>NUCLEOTIDE SEQUENCE [LARGE SCALE GENOMIC DNA]</scope>
    <source>
        <strain evidence="6">ATCC 700848 / DSM 11109 / ASRB2</strain>
    </source>
</reference>
<dbReference type="EMBL" id="CP002629">
    <property type="protein sequence ID" value="AEB09716.1"/>
    <property type="molecule type" value="Genomic_DNA"/>
</dbReference>
<keyword evidence="3 4" id="KW-0663">Pyridoxal phosphate</keyword>
<keyword evidence="5" id="KW-0032">Aminotransferase</keyword>
<name>F2NJR1_DESAR</name>
<protein>
    <submittedName>
        <fullName evidence="5">UDP-4-keto-6-deoxy-N-acetylglucosamine4-aminotra nsferase</fullName>
        <ecNumber evidence="5">2.6.1.50</ecNumber>
    </submittedName>
</protein>
<evidence type="ECO:0000256" key="3">
    <source>
        <dbReference type="PIRSR" id="PIRSR000390-2"/>
    </source>
</evidence>
<dbReference type="EC" id="2.6.1.50" evidence="5"/>
<dbReference type="Gene3D" id="3.90.1150.10">
    <property type="entry name" value="Aspartate Aminotransferase, domain 1"/>
    <property type="match status" value="1"/>
</dbReference>
<evidence type="ECO:0000256" key="1">
    <source>
        <dbReference type="ARBA" id="ARBA00037999"/>
    </source>
</evidence>
<evidence type="ECO:0000313" key="5">
    <source>
        <dbReference type="EMBL" id="AEB09716.1"/>
    </source>
</evidence>
<dbReference type="Pfam" id="PF01041">
    <property type="entry name" value="DegT_DnrJ_EryC1"/>
    <property type="match status" value="1"/>
</dbReference>
<organism evidence="5 6">
    <name type="scientific">Desulfobacca acetoxidans (strain ATCC 700848 / DSM 11109 / ASRB2)</name>
    <dbReference type="NCBI Taxonomy" id="880072"/>
    <lineage>
        <taxon>Bacteria</taxon>
        <taxon>Pseudomonadati</taxon>
        <taxon>Thermodesulfobacteriota</taxon>
        <taxon>Desulfobaccia</taxon>
        <taxon>Desulfobaccales</taxon>
        <taxon>Desulfobaccaceae</taxon>
        <taxon>Desulfobacca</taxon>
    </lineage>
</organism>
<dbReference type="eggNOG" id="COG0399">
    <property type="taxonomic scope" value="Bacteria"/>
</dbReference>
<dbReference type="PANTHER" id="PTHR30244">
    <property type="entry name" value="TRANSAMINASE"/>
    <property type="match status" value="1"/>
</dbReference>
<gene>
    <name evidence="5" type="ordered locus">Desac_1878</name>
</gene>
<dbReference type="AlphaFoldDB" id="F2NJR1"/>
<dbReference type="OrthoDB" id="9810913at2"/>
<dbReference type="PIRSF" id="PIRSF000390">
    <property type="entry name" value="PLP_StrS"/>
    <property type="match status" value="1"/>
</dbReference>
<dbReference type="HOGENOM" id="CLU_033332_7_2_7"/>
<evidence type="ECO:0000256" key="4">
    <source>
        <dbReference type="RuleBase" id="RU004508"/>
    </source>
</evidence>
<feature type="modified residue" description="N6-(pyridoxal phosphate)lysine" evidence="3">
    <location>
        <position position="187"/>
    </location>
</feature>
<comment type="similarity">
    <text evidence="1 4">Belongs to the DegT/DnrJ/EryC1 family.</text>
</comment>
<keyword evidence="5" id="KW-0808">Transferase</keyword>
<dbReference type="InterPro" id="IPR000653">
    <property type="entry name" value="DegT/StrS_aminotransferase"/>
</dbReference>
<dbReference type="PANTHER" id="PTHR30244:SF34">
    <property type="entry name" value="DTDP-4-AMINO-4,6-DIDEOXYGALACTOSE TRANSAMINASE"/>
    <property type="match status" value="1"/>
</dbReference>
<evidence type="ECO:0000313" key="6">
    <source>
        <dbReference type="Proteomes" id="UP000000483"/>
    </source>
</evidence>
<reference evidence="5 6" key="1">
    <citation type="journal article" date="2011" name="Stand. Genomic Sci.">
        <title>Complete genome sequence of the acetate-degrading sulfate reducer Desulfobacca acetoxidans type strain (ASRB2).</title>
        <authorList>
            <person name="Goker M."/>
            <person name="Teshima H."/>
            <person name="Lapidus A."/>
            <person name="Nolan M."/>
            <person name="Lucas S."/>
            <person name="Hammon N."/>
            <person name="Deshpande S."/>
            <person name="Cheng J.F."/>
            <person name="Tapia R."/>
            <person name="Han C."/>
            <person name="Goodwin L."/>
            <person name="Pitluck S."/>
            <person name="Huntemann M."/>
            <person name="Liolios K."/>
            <person name="Ivanova N."/>
            <person name="Pagani I."/>
            <person name="Mavromatis K."/>
            <person name="Ovchinikova G."/>
            <person name="Pati A."/>
            <person name="Chen A."/>
            <person name="Palaniappan K."/>
            <person name="Land M."/>
            <person name="Hauser L."/>
            <person name="Brambilla E.M."/>
            <person name="Rohde M."/>
            <person name="Spring S."/>
            <person name="Detter J.C."/>
            <person name="Woyke T."/>
            <person name="Bristow J."/>
            <person name="Eisen J.A."/>
            <person name="Markowitz V."/>
            <person name="Hugenholtz P."/>
            <person name="Kyrpides N.C."/>
            <person name="Klenk H.P."/>
        </authorList>
    </citation>
    <scope>NUCLEOTIDE SEQUENCE [LARGE SCALE GENOMIC DNA]</scope>
    <source>
        <strain evidence="6">ATCC 700848 / DSM 11109 / ASRB2</strain>
    </source>
</reference>
<dbReference type="GO" id="GO:0047310">
    <property type="term" value="F:glutamine-scyllo-inositol transaminase activity"/>
    <property type="evidence" value="ECO:0007669"/>
    <property type="project" value="UniProtKB-EC"/>
</dbReference>
<dbReference type="NCBIfam" id="TIGR03588">
    <property type="entry name" value="PseC"/>
    <property type="match status" value="1"/>
</dbReference>
<keyword evidence="6" id="KW-1185">Reference proteome</keyword>
<accession>F2NJR1</accession>
<evidence type="ECO:0000256" key="2">
    <source>
        <dbReference type="PIRSR" id="PIRSR000390-1"/>
    </source>
</evidence>
<dbReference type="GO" id="GO:0000271">
    <property type="term" value="P:polysaccharide biosynthetic process"/>
    <property type="evidence" value="ECO:0007669"/>
    <property type="project" value="TreeGrafter"/>
</dbReference>
<dbReference type="RefSeq" id="WP_013706825.1">
    <property type="nucleotide sequence ID" value="NC_015388.1"/>
</dbReference>